<feature type="domain" description="GP-PDE" evidence="1">
    <location>
        <begin position="11"/>
        <end position="250"/>
    </location>
</feature>
<dbReference type="InterPro" id="IPR017946">
    <property type="entry name" value="PLC-like_Pdiesterase_TIM-brl"/>
</dbReference>
<dbReference type="PROSITE" id="PS50007">
    <property type="entry name" value="PIPLC_X_DOMAIN"/>
    <property type="match status" value="1"/>
</dbReference>
<dbReference type="PANTHER" id="PTHR43805:SF1">
    <property type="entry name" value="GP-PDE DOMAIN-CONTAINING PROTEIN"/>
    <property type="match status" value="1"/>
</dbReference>
<sequence>MPHPYLAGPHPRAYAHRGWHLGELAGCENTLAAFVAAADHGLAYIEMDTHASADGVPFVHHDPDLDRTTDATGRIDARPAAELDGVRVRGREPLPRLADVLDALPGIRCTIELKSDAVVAPVLAVLDAADAWDRVCLGSFSDRRLGRARAAAGPRLCTSMGQADVTALRARACGVPGFLLPRPAGVLAQVPPRFGPIPVADDRRFLDAAHAAGREVHVWTVDEPAAMHRLLDLGVDGLLSDRPDLLLDVIGERAGSA</sequence>
<dbReference type="SUPFAM" id="SSF51695">
    <property type="entry name" value="PLC-like phosphodiesterases"/>
    <property type="match status" value="1"/>
</dbReference>
<name>A0ABV1K419_9PSEU</name>
<dbReference type="Gene3D" id="3.20.20.190">
    <property type="entry name" value="Phosphatidylinositol (PI) phosphodiesterase"/>
    <property type="match status" value="1"/>
</dbReference>
<dbReference type="Pfam" id="PF03009">
    <property type="entry name" value="GDPD"/>
    <property type="match status" value="1"/>
</dbReference>
<evidence type="ECO:0000259" key="1">
    <source>
        <dbReference type="PROSITE" id="PS51704"/>
    </source>
</evidence>
<keyword evidence="3" id="KW-1185">Reference proteome</keyword>
<proteinExistence type="predicted"/>
<dbReference type="RefSeq" id="WP_349296300.1">
    <property type="nucleotide sequence ID" value="NZ_JBEDNQ010000001.1"/>
</dbReference>
<dbReference type="Proteomes" id="UP001494902">
    <property type="component" value="Unassembled WGS sequence"/>
</dbReference>
<comment type="caution">
    <text evidence="2">The sequence shown here is derived from an EMBL/GenBank/DDBJ whole genome shotgun (WGS) entry which is preliminary data.</text>
</comment>
<dbReference type="PANTHER" id="PTHR43805">
    <property type="entry name" value="GLYCEROPHOSPHORYL DIESTER PHOSPHODIESTERASE"/>
    <property type="match status" value="1"/>
</dbReference>
<dbReference type="EMBL" id="JBEDNQ010000001">
    <property type="protein sequence ID" value="MEQ3549212.1"/>
    <property type="molecule type" value="Genomic_DNA"/>
</dbReference>
<evidence type="ECO:0000313" key="2">
    <source>
        <dbReference type="EMBL" id="MEQ3549212.1"/>
    </source>
</evidence>
<protein>
    <submittedName>
        <fullName evidence="2">Glycerophosphodiester phosphodiesterase family protein</fullName>
    </submittedName>
</protein>
<reference evidence="2 3" key="1">
    <citation type="submission" date="2024-03" db="EMBL/GenBank/DDBJ databases">
        <title>Draft genome sequence of Pseudonocardia nematodicida JCM 31783.</title>
        <authorList>
            <person name="Butdee W."/>
            <person name="Duangmal K."/>
        </authorList>
    </citation>
    <scope>NUCLEOTIDE SEQUENCE [LARGE SCALE GENOMIC DNA]</scope>
    <source>
        <strain evidence="2 3">JCM 31783</strain>
    </source>
</reference>
<gene>
    <name evidence="2" type="ORF">WIS52_01910</name>
</gene>
<dbReference type="InterPro" id="IPR030395">
    <property type="entry name" value="GP_PDE_dom"/>
</dbReference>
<dbReference type="PROSITE" id="PS51704">
    <property type="entry name" value="GP_PDE"/>
    <property type="match status" value="1"/>
</dbReference>
<organism evidence="2 3">
    <name type="scientific">Pseudonocardia nematodicida</name>
    <dbReference type="NCBI Taxonomy" id="1206997"/>
    <lineage>
        <taxon>Bacteria</taxon>
        <taxon>Bacillati</taxon>
        <taxon>Actinomycetota</taxon>
        <taxon>Actinomycetes</taxon>
        <taxon>Pseudonocardiales</taxon>
        <taxon>Pseudonocardiaceae</taxon>
        <taxon>Pseudonocardia</taxon>
    </lineage>
</organism>
<accession>A0ABV1K419</accession>
<evidence type="ECO:0000313" key="3">
    <source>
        <dbReference type="Proteomes" id="UP001494902"/>
    </source>
</evidence>